<keyword evidence="4" id="KW-0106">Calcium</keyword>
<dbReference type="PANTHER" id="PTHR42693:SF53">
    <property type="entry name" value="ENDO-4-O-SULFATASE"/>
    <property type="match status" value="1"/>
</dbReference>
<name>A0ABX5XRS9_9BACT</name>
<dbReference type="Pfam" id="PF00884">
    <property type="entry name" value="Sulfatase"/>
    <property type="match status" value="1"/>
</dbReference>
<keyword evidence="2" id="KW-0479">Metal-binding</keyword>
<feature type="signal peptide" evidence="5">
    <location>
        <begin position="1"/>
        <end position="31"/>
    </location>
</feature>
<evidence type="ECO:0000256" key="1">
    <source>
        <dbReference type="ARBA" id="ARBA00008779"/>
    </source>
</evidence>
<comment type="similarity">
    <text evidence="1">Belongs to the sulfatase family.</text>
</comment>
<dbReference type="EMBL" id="CP036432">
    <property type="protein sequence ID" value="QDV84704.1"/>
    <property type="molecule type" value="Genomic_DNA"/>
</dbReference>
<dbReference type="Proteomes" id="UP000318081">
    <property type="component" value="Chromosome"/>
</dbReference>
<proteinExistence type="inferred from homology"/>
<evidence type="ECO:0000313" key="8">
    <source>
        <dbReference type="Proteomes" id="UP000318081"/>
    </source>
</evidence>
<evidence type="ECO:0000256" key="4">
    <source>
        <dbReference type="ARBA" id="ARBA00022837"/>
    </source>
</evidence>
<reference evidence="7 8" key="1">
    <citation type="submission" date="2019-02" db="EMBL/GenBank/DDBJ databases">
        <title>Deep-cultivation of Planctomycetes and their phenomic and genomic characterization uncovers novel biology.</title>
        <authorList>
            <person name="Wiegand S."/>
            <person name="Jogler M."/>
            <person name="Boedeker C."/>
            <person name="Pinto D."/>
            <person name="Vollmers J."/>
            <person name="Rivas-Marin E."/>
            <person name="Kohn T."/>
            <person name="Peeters S.H."/>
            <person name="Heuer A."/>
            <person name="Rast P."/>
            <person name="Oberbeckmann S."/>
            <person name="Bunk B."/>
            <person name="Jeske O."/>
            <person name="Meyerdierks A."/>
            <person name="Storesund J.E."/>
            <person name="Kallscheuer N."/>
            <person name="Luecker S."/>
            <person name="Lage O.M."/>
            <person name="Pohl T."/>
            <person name="Merkel B.J."/>
            <person name="Hornburger P."/>
            <person name="Mueller R.-W."/>
            <person name="Bruemmer F."/>
            <person name="Labrenz M."/>
            <person name="Spormann A.M."/>
            <person name="Op den Camp H."/>
            <person name="Overmann J."/>
            <person name="Amann R."/>
            <person name="Jetten M.S.M."/>
            <person name="Mascher T."/>
            <person name="Medema M.H."/>
            <person name="Devos D.P."/>
            <person name="Kaster A.-K."/>
            <person name="Ovreas L."/>
            <person name="Rohde M."/>
            <person name="Galperin M.Y."/>
            <person name="Jogler C."/>
        </authorList>
    </citation>
    <scope>NUCLEOTIDE SEQUENCE [LARGE SCALE GENOMIC DNA]</scope>
    <source>
        <strain evidence="7 8">TBK1r</strain>
    </source>
</reference>
<dbReference type="SUPFAM" id="SSF53649">
    <property type="entry name" value="Alkaline phosphatase-like"/>
    <property type="match status" value="1"/>
</dbReference>
<keyword evidence="8" id="KW-1185">Reference proteome</keyword>
<dbReference type="PROSITE" id="PS00523">
    <property type="entry name" value="SULFATASE_1"/>
    <property type="match status" value="1"/>
</dbReference>
<dbReference type="InterPro" id="IPR017850">
    <property type="entry name" value="Alkaline_phosphatase_core_sf"/>
</dbReference>
<dbReference type="InterPro" id="IPR000917">
    <property type="entry name" value="Sulfatase_N"/>
</dbReference>
<protein>
    <submittedName>
        <fullName evidence="7">Arylsulfatase</fullName>
        <ecNumber evidence="7">3.1.6.1</ecNumber>
    </submittedName>
</protein>
<organism evidence="7 8">
    <name type="scientific">Stieleria magnilauensis</name>
    <dbReference type="NCBI Taxonomy" id="2527963"/>
    <lineage>
        <taxon>Bacteria</taxon>
        <taxon>Pseudomonadati</taxon>
        <taxon>Planctomycetota</taxon>
        <taxon>Planctomycetia</taxon>
        <taxon>Pirellulales</taxon>
        <taxon>Pirellulaceae</taxon>
        <taxon>Stieleria</taxon>
    </lineage>
</organism>
<feature type="domain" description="Sulfatase N-terminal" evidence="6">
    <location>
        <begin position="35"/>
        <end position="362"/>
    </location>
</feature>
<dbReference type="InterPro" id="IPR024607">
    <property type="entry name" value="Sulfatase_CS"/>
</dbReference>
<dbReference type="PROSITE" id="PS00149">
    <property type="entry name" value="SULFATASE_2"/>
    <property type="match status" value="1"/>
</dbReference>
<evidence type="ECO:0000313" key="7">
    <source>
        <dbReference type="EMBL" id="QDV84704.1"/>
    </source>
</evidence>
<evidence type="ECO:0000256" key="2">
    <source>
        <dbReference type="ARBA" id="ARBA00022723"/>
    </source>
</evidence>
<feature type="chain" id="PRO_5046129960" evidence="5">
    <location>
        <begin position="32"/>
        <end position="474"/>
    </location>
</feature>
<dbReference type="GO" id="GO:0004065">
    <property type="term" value="F:arylsulfatase activity"/>
    <property type="evidence" value="ECO:0007669"/>
    <property type="project" value="UniProtKB-EC"/>
</dbReference>
<dbReference type="InterPro" id="IPR050738">
    <property type="entry name" value="Sulfatase"/>
</dbReference>
<gene>
    <name evidence="7" type="primary">atsA_33</name>
    <name evidence="7" type="ORF">TBK1r_36560</name>
</gene>
<dbReference type="RefSeq" id="WP_419581473.1">
    <property type="nucleotide sequence ID" value="NZ_CP036432.1"/>
</dbReference>
<dbReference type="Gene3D" id="3.30.1120.10">
    <property type="match status" value="1"/>
</dbReference>
<accession>A0ABX5XRS9</accession>
<dbReference type="EC" id="3.1.6.1" evidence="7"/>
<dbReference type="PANTHER" id="PTHR42693">
    <property type="entry name" value="ARYLSULFATASE FAMILY MEMBER"/>
    <property type="match status" value="1"/>
</dbReference>
<evidence type="ECO:0000259" key="6">
    <source>
        <dbReference type="Pfam" id="PF00884"/>
    </source>
</evidence>
<keyword evidence="5" id="KW-0732">Signal</keyword>
<keyword evidence="3 7" id="KW-0378">Hydrolase</keyword>
<evidence type="ECO:0000256" key="5">
    <source>
        <dbReference type="SAM" id="SignalP"/>
    </source>
</evidence>
<sequence>MNRSRLGCVRTTVTCLVLLSALFGSVGMAHASEKPNIILLLADDLGYGDLSCFGSPAVKTPHLDRLASEGARLTRFYAGSAVCSPTRASVLTGRYPLRFGITKHFNDVNRWLPESATTVAELLSDAGYNTAHVGKWHLGGLHVDEQGRRLDNQPGPRQHGFQFYQTQIEQQPLRGRMGRERTLFRQGGTVLLRNDLRVGEDDTYHSKHLTDANGDYAMELIEKFSADQKPFFINLWWLVPHKPYEPAPEPHWSATAADGISDDQHRFRSMIEHMDAKVGLLLAKLDELGIADNTLVLFTSDNGAAFEGYLGELKGGKTDLHDGGIRVPMVVRWPAAIPAGQTSDAFGHTNDLLPTFCDAAGVELPSELPLDGMSLLPHLKGGPAPSVDARGTVFWQLDLYKHLQRHYPKLKPFATEVAMRGKWKLLALRGQPVELFDVEADPNEQRNVIDDHPDLVASLTDQLEQWLNAPRTPK</sequence>
<evidence type="ECO:0000256" key="3">
    <source>
        <dbReference type="ARBA" id="ARBA00022801"/>
    </source>
</evidence>
<dbReference type="Gene3D" id="3.40.720.10">
    <property type="entry name" value="Alkaline Phosphatase, subunit A"/>
    <property type="match status" value="1"/>
</dbReference>